<feature type="transmembrane region" description="Helical" evidence="1">
    <location>
        <begin position="96"/>
        <end position="121"/>
    </location>
</feature>
<comment type="caution">
    <text evidence="2">The sequence shown here is derived from an EMBL/GenBank/DDBJ whole genome shotgun (WGS) entry which is preliminary data.</text>
</comment>
<proteinExistence type="predicted"/>
<dbReference type="EMBL" id="CAHIKZ030000968">
    <property type="protein sequence ID" value="CAE1247258.1"/>
    <property type="molecule type" value="Genomic_DNA"/>
</dbReference>
<gene>
    <name evidence="2" type="ORF">SPHA_25583</name>
</gene>
<feature type="transmembrane region" description="Helical" evidence="1">
    <location>
        <begin position="230"/>
        <end position="248"/>
    </location>
</feature>
<dbReference type="AlphaFoldDB" id="A0A812C0J8"/>
<reference evidence="2" key="1">
    <citation type="submission" date="2021-01" db="EMBL/GenBank/DDBJ databases">
        <authorList>
            <person name="Li R."/>
            <person name="Bekaert M."/>
        </authorList>
    </citation>
    <scope>NUCLEOTIDE SEQUENCE</scope>
    <source>
        <strain evidence="2">Farmed</strain>
    </source>
</reference>
<organism evidence="2 3">
    <name type="scientific">Acanthosepion pharaonis</name>
    <name type="common">Pharaoh cuttlefish</name>
    <name type="synonym">Sepia pharaonis</name>
    <dbReference type="NCBI Taxonomy" id="158019"/>
    <lineage>
        <taxon>Eukaryota</taxon>
        <taxon>Metazoa</taxon>
        <taxon>Spiralia</taxon>
        <taxon>Lophotrochozoa</taxon>
        <taxon>Mollusca</taxon>
        <taxon>Cephalopoda</taxon>
        <taxon>Coleoidea</taxon>
        <taxon>Decapodiformes</taxon>
        <taxon>Sepiida</taxon>
        <taxon>Sepiina</taxon>
        <taxon>Sepiidae</taxon>
        <taxon>Acanthosepion</taxon>
    </lineage>
</organism>
<keyword evidence="1" id="KW-0812">Transmembrane</keyword>
<sequence>MLHALLRGSKNGCHNLQRFLSGFSVICVSGHRTPSQPLLQYYHMSIHDNHLVRFFLRFLPHSPYSLFFFCPCHEALIYSLTISLHDGTNIICTIPIFIHFSLCFFFIVNFLVRIIISFFLPFLFCFSIPPSNFIYSFMYSSFILLTNFLPSFFFHSFSFFSSCVHNYLYVFLYQSLFFLSHLIFIFFPPFLSFHFRTYIHTFFLSIFFPFLLCLHHIYSQLSLHFYLRSFLFNLLSVCFSFIYSYLFLSCVFLFFYYLSIIIFLSVWFVMLDGFTCH</sequence>
<feature type="transmembrane region" description="Helical" evidence="1">
    <location>
        <begin position="199"/>
        <end position="218"/>
    </location>
</feature>
<evidence type="ECO:0000313" key="2">
    <source>
        <dbReference type="EMBL" id="CAE1247258.1"/>
    </source>
</evidence>
<keyword evidence="1" id="KW-0472">Membrane</keyword>
<dbReference type="Proteomes" id="UP000597762">
    <property type="component" value="Unassembled WGS sequence"/>
</dbReference>
<evidence type="ECO:0000313" key="3">
    <source>
        <dbReference type="Proteomes" id="UP000597762"/>
    </source>
</evidence>
<feature type="transmembrane region" description="Helical" evidence="1">
    <location>
        <begin position="133"/>
        <end position="154"/>
    </location>
</feature>
<evidence type="ECO:0000256" key="1">
    <source>
        <dbReference type="SAM" id="Phobius"/>
    </source>
</evidence>
<keyword evidence="3" id="KW-1185">Reference proteome</keyword>
<protein>
    <submittedName>
        <fullName evidence="2">Uncharacterized protein</fullName>
    </submittedName>
</protein>
<name>A0A812C0J8_ACAPH</name>
<feature type="transmembrane region" description="Helical" evidence="1">
    <location>
        <begin position="166"/>
        <end position="187"/>
    </location>
</feature>
<keyword evidence="1" id="KW-1133">Transmembrane helix</keyword>
<accession>A0A812C0J8</accession>
<feature type="transmembrane region" description="Helical" evidence="1">
    <location>
        <begin position="254"/>
        <end position="274"/>
    </location>
</feature>